<evidence type="ECO:0000313" key="4">
    <source>
        <dbReference type="EMBL" id="NYD42268.1"/>
    </source>
</evidence>
<gene>
    <name evidence="4" type="ORF">BJZ21_002351</name>
</gene>
<dbReference type="EMBL" id="JACCBG010000001">
    <property type="protein sequence ID" value="NYD42268.1"/>
    <property type="molecule type" value="Genomic_DNA"/>
</dbReference>
<feature type="region of interest" description="Disordered" evidence="1">
    <location>
        <begin position="271"/>
        <end position="299"/>
    </location>
</feature>
<dbReference type="Proteomes" id="UP000535511">
    <property type="component" value="Unassembled WGS sequence"/>
</dbReference>
<dbReference type="Gene3D" id="2.120.10.30">
    <property type="entry name" value="TolB, C-terminal domain"/>
    <property type="match status" value="1"/>
</dbReference>
<dbReference type="SUPFAM" id="SSF50952">
    <property type="entry name" value="Soluble quinoprotein glucose dehydrogenase"/>
    <property type="match status" value="1"/>
</dbReference>
<keyword evidence="5" id="KW-1185">Reference proteome</keyword>
<feature type="domain" description="Glucose/Sorbosone dehydrogenase" evidence="3">
    <location>
        <begin position="65"/>
        <end position="391"/>
    </location>
</feature>
<dbReference type="Pfam" id="PF07995">
    <property type="entry name" value="GSDH"/>
    <property type="match status" value="1"/>
</dbReference>
<keyword evidence="2" id="KW-0732">Signal</keyword>
<dbReference type="InterPro" id="IPR011042">
    <property type="entry name" value="6-blade_b-propeller_TolB-like"/>
</dbReference>
<evidence type="ECO:0000256" key="1">
    <source>
        <dbReference type="SAM" id="MobiDB-lite"/>
    </source>
</evidence>
<name>A0A7Y9E6T7_9ACTN</name>
<evidence type="ECO:0000256" key="2">
    <source>
        <dbReference type="SAM" id="SignalP"/>
    </source>
</evidence>
<feature type="signal peptide" evidence="2">
    <location>
        <begin position="1"/>
        <end position="25"/>
    </location>
</feature>
<dbReference type="PANTHER" id="PTHR19328">
    <property type="entry name" value="HEDGEHOG-INTERACTING PROTEIN"/>
    <property type="match status" value="1"/>
</dbReference>
<dbReference type="InterPro" id="IPR011041">
    <property type="entry name" value="Quinoprot_gluc/sorb_DH_b-prop"/>
</dbReference>
<dbReference type="RefSeq" id="WP_179663926.1">
    <property type="nucleotide sequence ID" value="NZ_JACCBG010000001.1"/>
</dbReference>
<proteinExistence type="predicted"/>
<dbReference type="AlphaFoldDB" id="A0A7Y9E6T7"/>
<comment type="caution">
    <text evidence="4">The sequence shown here is derived from an EMBL/GenBank/DDBJ whole genome shotgun (WGS) entry which is preliminary data.</text>
</comment>
<reference evidence="4 5" key="1">
    <citation type="submission" date="2020-07" db="EMBL/GenBank/DDBJ databases">
        <title>Sequencing the genomes of 1000 actinobacteria strains.</title>
        <authorList>
            <person name="Klenk H.-P."/>
        </authorList>
    </citation>
    <scope>NUCLEOTIDE SEQUENCE [LARGE SCALE GENOMIC DNA]</scope>
    <source>
        <strain evidence="4 5">DSM 21350</strain>
    </source>
</reference>
<dbReference type="PANTHER" id="PTHR19328:SF13">
    <property type="entry name" value="HIPL1 PROTEIN"/>
    <property type="match status" value="1"/>
</dbReference>
<dbReference type="InterPro" id="IPR012938">
    <property type="entry name" value="Glc/Sorbosone_DH"/>
</dbReference>
<evidence type="ECO:0000313" key="5">
    <source>
        <dbReference type="Proteomes" id="UP000535511"/>
    </source>
</evidence>
<accession>A0A7Y9E6T7</accession>
<sequence length="400" mass="43211">MRSLSATLAAAVVLAVLAPAAPSEANARPAPAYTVPVSAAVAADAAPVHARQVPRLHVIRMITGLDHPWDVQPIGHGRLLYTQRDRATLSVWQHGRSHRVAFPSDKVWVSGETGLMSLAIDPSFAGTGRFYTCQGGTTTNGHEVHVVAWHLDDAATRATRVGEVIGGFPASSGRHGGCRLLIARDGSMLVGTGDAAIGTNPESLHSLGGKTLRLDPQTGKPWPTNPFVHAKNRHQRFIQTYGHRNVQGLAQRRDGSLWSVEQGTYRDDEVNKLKDGGDYGYNPVPGYNESVPMTDRSRPGKQIRARWRSGDPTLATSGATFVRGKAWGALDGALAVGVLKDERLLFLTFDRTGHLRKVRAPRALRRYGRLRSVTVAPNHDLLVTTDNGNGSDAILRVSPR</sequence>
<protein>
    <submittedName>
        <fullName evidence="4">Glucose/arabinose dehydrogenase</fullName>
    </submittedName>
</protein>
<evidence type="ECO:0000259" key="3">
    <source>
        <dbReference type="Pfam" id="PF07995"/>
    </source>
</evidence>
<organism evidence="4 5">
    <name type="scientific">Nocardioides panaciterrulae</name>
    <dbReference type="NCBI Taxonomy" id="661492"/>
    <lineage>
        <taxon>Bacteria</taxon>
        <taxon>Bacillati</taxon>
        <taxon>Actinomycetota</taxon>
        <taxon>Actinomycetes</taxon>
        <taxon>Propionibacteriales</taxon>
        <taxon>Nocardioidaceae</taxon>
        <taxon>Nocardioides</taxon>
    </lineage>
</organism>
<feature type="chain" id="PRO_5039370377" evidence="2">
    <location>
        <begin position="26"/>
        <end position="400"/>
    </location>
</feature>